<feature type="binding site" evidence="12">
    <location>
        <position position="187"/>
    </location>
    <ligand>
        <name>ATP</name>
        <dbReference type="ChEBI" id="CHEBI:30616"/>
    </ligand>
</feature>
<feature type="binding site" evidence="12">
    <location>
        <begin position="40"/>
        <end position="44"/>
    </location>
    <ligand>
        <name>substrate</name>
    </ligand>
</feature>
<keyword evidence="4 12" id="KW-0808">Transferase</keyword>
<dbReference type="HAMAP" id="MF_01987">
    <property type="entry name" value="Ribokinase"/>
    <property type="match status" value="1"/>
</dbReference>
<evidence type="ECO:0000256" key="9">
    <source>
        <dbReference type="ARBA" id="ARBA00022842"/>
    </source>
</evidence>
<dbReference type="NCBIfam" id="TIGR02152">
    <property type="entry name" value="D_ribokin_bact"/>
    <property type="match status" value="1"/>
</dbReference>
<evidence type="ECO:0000313" key="14">
    <source>
        <dbReference type="EMBL" id="ACZ41276.1"/>
    </source>
</evidence>
<dbReference type="InterPro" id="IPR002173">
    <property type="entry name" value="Carboh/pur_kinase_PfkB_CS"/>
</dbReference>
<feature type="binding site" evidence="12">
    <location>
        <begin position="12"/>
        <end position="14"/>
    </location>
    <ligand>
        <name>substrate</name>
    </ligand>
</feature>
<feature type="binding site" evidence="12">
    <location>
        <position position="286"/>
    </location>
    <ligand>
        <name>K(+)</name>
        <dbReference type="ChEBI" id="CHEBI:29103"/>
    </ligand>
</feature>
<feature type="binding site" evidence="12">
    <location>
        <position position="275"/>
    </location>
    <ligand>
        <name>ATP</name>
        <dbReference type="ChEBI" id="CHEBI:30616"/>
    </ligand>
</feature>
<dbReference type="PROSITE" id="PS00584">
    <property type="entry name" value="PFKB_KINASES_2"/>
    <property type="match status" value="1"/>
</dbReference>
<proteinExistence type="inferred from homology"/>
<dbReference type="SUPFAM" id="SSF53613">
    <property type="entry name" value="Ribokinase-like"/>
    <property type="match status" value="1"/>
</dbReference>
<comment type="cofactor">
    <cofactor evidence="12">
        <name>Mg(2+)</name>
        <dbReference type="ChEBI" id="CHEBI:18420"/>
    </cofactor>
    <text evidence="12">Requires a divalent cation, most likely magnesium in vivo, as an electrophilic catalyst to aid phosphoryl group transfer. It is the chelate of the metal and the nucleotide that is the actual substrate.</text>
</comment>
<dbReference type="GO" id="GO:0046872">
    <property type="term" value="F:metal ion binding"/>
    <property type="evidence" value="ECO:0007669"/>
    <property type="project" value="UniProtKB-KW"/>
</dbReference>
<evidence type="ECO:0000256" key="5">
    <source>
        <dbReference type="ARBA" id="ARBA00022723"/>
    </source>
</evidence>
<dbReference type="GO" id="GO:0004747">
    <property type="term" value="F:ribokinase activity"/>
    <property type="evidence" value="ECO:0007669"/>
    <property type="project" value="UniProtKB-UniRule"/>
</dbReference>
<keyword evidence="15" id="KW-1185">Reference proteome</keyword>
<dbReference type="GO" id="GO:0005829">
    <property type="term" value="C:cytosol"/>
    <property type="evidence" value="ECO:0007669"/>
    <property type="project" value="TreeGrafter"/>
</dbReference>
<evidence type="ECO:0000256" key="1">
    <source>
        <dbReference type="ARBA" id="ARBA00005380"/>
    </source>
</evidence>
<evidence type="ECO:0000256" key="4">
    <source>
        <dbReference type="ARBA" id="ARBA00022679"/>
    </source>
</evidence>
<evidence type="ECO:0000256" key="10">
    <source>
        <dbReference type="ARBA" id="ARBA00022958"/>
    </source>
</evidence>
<comment type="subcellular location">
    <subcellularLocation>
        <location evidence="12">Cytoplasm</location>
    </subcellularLocation>
</comment>
<comment type="caution">
    <text evidence="12">Lacks conserved residue(s) required for the propagation of feature annotation.</text>
</comment>
<dbReference type="PANTHER" id="PTHR10584:SF166">
    <property type="entry name" value="RIBOKINASE"/>
    <property type="match status" value="1"/>
</dbReference>
<comment type="pathway">
    <text evidence="12">Carbohydrate metabolism; D-ribose degradation; D-ribose 5-phosphate from beta-D-ribopyranose: step 2/2.</text>
</comment>
<keyword evidence="9 12" id="KW-0460">Magnesium</keyword>
<evidence type="ECO:0000259" key="13">
    <source>
        <dbReference type="Pfam" id="PF00294"/>
    </source>
</evidence>
<comment type="subunit">
    <text evidence="12">Homodimer.</text>
</comment>
<dbReference type="KEGG" id="ttr:Tter_0354"/>
<sequence>MTARVVVVGSSNTDMVVPVPHIPGVGETVLGGDLIIAPGGKGANQAVAAARLGAEVVFIGAVGSDDFGQKAIKGLNADGIDTSYVKIVDGTPSGVALIMVDPSGNNSIAVSPGANSRLFPEDIELSSKVLQNARILLTQLEVPLDTVATALEFGKKMDCVTMLNPAPAPATGLPSDIISHVDVITPNEVEARALVGRDMPSEDLAKALLDLGVKIVILTLGERGALVAQQDKLVAVEPFAVSPVDTTAAGDAFSGALAVAIAEGLELIDAVRFANAAAALSVTKMGAQPSMPTRAELETFLSRHQISG</sequence>
<dbReference type="OrthoDB" id="9775849at2"/>
<organism evidence="14 15">
    <name type="scientific">Thermobaculum terrenum (strain ATCC BAA-798 / CCMEE 7001 / YNP1)</name>
    <dbReference type="NCBI Taxonomy" id="525904"/>
    <lineage>
        <taxon>Bacteria</taxon>
        <taxon>Bacillati</taxon>
        <taxon>Chloroflexota</taxon>
        <taxon>Chloroflexia</taxon>
        <taxon>Candidatus Thermobaculales</taxon>
        <taxon>Candidatus Thermobaculaceae</taxon>
        <taxon>Thermobaculum</taxon>
    </lineage>
</organism>
<evidence type="ECO:0000313" key="15">
    <source>
        <dbReference type="Proteomes" id="UP000000323"/>
    </source>
</evidence>
<comment type="similarity">
    <text evidence="1">Belongs to the carbohydrate kinase pfkB family.</text>
</comment>
<feature type="binding site" evidence="12">
    <location>
        <position position="290"/>
    </location>
    <ligand>
        <name>K(+)</name>
        <dbReference type="ChEBI" id="CHEBI:29103"/>
    </ligand>
</feature>
<dbReference type="RefSeq" id="WP_012874311.1">
    <property type="nucleotide sequence ID" value="NC_013525.1"/>
</dbReference>
<reference evidence="15" key="1">
    <citation type="journal article" date="2010" name="Stand. Genomic Sci.">
        <title>Complete genome sequence of 'Thermobaculum terrenum' type strain (YNP1).</title>
        <authorList>
            <person name="Kiss H."/>
            <person name="Cleland D."/>
            <person name="Lapidus A."/>
            <person name="Lucas S."/>
            <person name="Glavina Del Rio T."/>
            <person name="Nolan M."/>
            <person name="Tice H."/>
            <person name="Han C."/>
            <person name="Goodwin L."/>
            <person name="Pitluck S."/>
            <person name="Liolios K."/>
            <person name="Ivanova N."/>
            <person name="Mavromatis K."/>
            <person name="Ovchinnikova G."/>
            <person name="Pati A."/>
            <person name="Chen A."/>
            <person name="Palaniappan K."/>
            <person name="Land M."/>
            <person name="Hauser L."/>
            <person name="Chang Y."/>
            <person name="Jeffries C."/>
            <person name="Lu M."/>
            <person name="Brettin T."/>
            <person name="Detter J."/>
            <person name="Goker M."/>
            <person name="Tindall B."/>
            <person name="Beck B."/>
            <person name="McDermott T."/>
            <person name="Woyke T."/>
            <person name="Bristow J."/>
            <person name="Eisen J."/>
            <person name="Markowitz V."/>
            <person name="Hugenholtz P."/>
            <person name="Kyrpides N."/>
            <person name="Klenk H."/>
            <person name="Cheng J."/>
        </authorList>
    </citation>
    <scope>NUCLEOTIDE SEQUENCE [LARGE SCALE GENOMIC DNA]</scope>
    <source>
        <strain evidence="15">ATCC BAA-798 / YNP1</strain>
    </source>
</reference>
<dbReference type="GO" id="GO:0005524">
    <property type="term" value="F:ATP binding"/>
    <property type="evidence" value="ECO:0007669"/>
    <property type="project" value="UniProtKB-UniRule"/>
</dbReference>
<dbReference type="PRINTS" id="PR00990">
    <property type="entry name" value="RIBOKINASE"/>
</dbReference>
<keyword evidence="7 12" id="KW-0418">Kinase</keyword>
<dbReference type="EMBL" id="CP001825">
    <property type="protein sequence ID" value="ACZ41276.1"/>
    <property type="molecule type" value="Genomic_DNA"/>
</dbReference>
<keyword evidence="5 12" id="KW-0479">Metal-binding</keyword>
<evidence type="ECO:0000256" key="8">
    <source>
        <dbReference type="ARBA" id="ARBA00022840"/>
    </source>
</evidence>
<dbReference type="UniPathway" id="UPA00916">
    <property type="reaction ID" value="UER00889"/>
</dbReference>
<feature type="binding site" evidence="12">
    <location>
        <begin position="250"/>
        <end position="251"/>
    </location>
    <ligand>
        <name>ATP</name>
        <dbReference type="ChEBI" id="CHEBI:30616"/>
    </ligand>
</feature>
<dbReference type="GO" id="GO:0019303">
    <property type="term" value="P:D-ribose catabolic process"/>
    <property type="evidence" value="ECO:0007669"/>
    <property type="project" value="UniProtKB-UniRule"/>
</dbReference>
<dbReference type="CDD" id="cd01174">
    <property type="entry name" value="ribokinase"/>
    <property type="match status" value="1"/>
</dbReference>
<dbReference type="Gene3D" id="3.40.1190.20">
    <property type="match status" value="1"/>
</dbReference>
<dbReference type="HOGENOM" id="CLU_027634_2_0_0"/>
<keyword evidence="11 12" id="KW-0119">Carbohydrate metabolism</keyword>
<keyword evidence="6 12" id="KW-0547">Nucleotide-binding</keyword>
<gene>
    <name evidence="12" type="primary">rbsK</name>
    <name evidence="14" type="ordered locus">Tter_0354</name>
</gene>
<evidence type="ECO:0000256" key="3">
    <source>
        <dbReference type="ARBA" id="ARBA00016943"/>
    </source>
</evidence>
<dbReference type="PANTHER" id="PTHR10584">
    <property type="entry name" value="SUGAR KINASE"/>
    <property type="match status" value="1"/>
</dbReference>
<keyword evidence="8 12" id="KW-0067">ATP-binding</keyword>
<dbReference type="STRING" id="525904.Tter_0354"/>
<evidence type="ECO:0000256" key="12">
    <source>
        <dbReference type="HAMAP-Rule" id="MF_01987"/>
    </source>
</evidence>
<evidence type="ECO:0000256" key="2">
    <source>
        <dbReference type="ARBA" id="ARBA00012035"/>
    </source>
</evidence>
<comment type="similarity">
    <text evidence="12">Belongs to the carbohydrate kinase PfkB family. Ribokinase subfamily.</text>
</comment>
<comment type="function">
    <text evidence="12">Catalyzes the phosphorylation of ribose at O-5 in a reaction requiring ATP and magnesium. The resulting D-ribose-5-phosphate can then be used either for sythesis of nucleotides, histidine, and tryptophan, or as a component of the pentose phosphate pathway.</text>
</comment>
<dbReference type="InterPro" id="IPR011611">
    <property type="entry name" value="PfkB_dom"/>
</dbReference>
<dbReference type="eggNOG" id="COG0524">
    <property type="taxonomic scope" value="Bacteria"/>
</dbReference>
<dbReference type="EC" id="2.7.1.15" evidence="2 12"/>
<comment type="activity regulation">
    <text evidence="12">Activated by a monovalent cation that binds near, but not in, the active site. The most likely occupant of the site in vivo is potassium. Ion binding induces a conformational change that may alter substrate affinity.</text>
</comment>
<dbReference type="InterPro" id="IPR029056">
    <property type="entry name" value="Ribokinase-like"/>
</dbReference>
<keyword evidence="10 12" id="KW-0630">Potassium</keyword>
<evidence type="ECO:0000256" key="11">
    <source>
        <dbReference type="ARBA" id="ARBA00023277"/>
    </source>
</evidence>
<accession>D1CEC0</accession>
<keyword evidence="12" id="KW-0963">Cytoplasm</keyword>
<dbReference type="Proteomes" id="UP000000323">
    <property type="component" value="Chromosome 1"/>
</dbReference>
<dbReference type="InterPro" id="IPR011877">
    <property type="entry name" value="Ribokinase"/>
</dbReference>
<protein>
    <recommendedName>
        <fullName evidence="3 12">Ribokinase</fullName>
        <shortName evidence="12">RK</shortName>
        <ecNumber evidence="2 12">2.7.1.15</ecNumber>
    </recommendedName>
</protein>
<feature type="binding site" evidence="12">
    <location>
        <position position="247"/>
    </location>
    <ligand>
        <name>K(+)</name>
        <dbReference type="ChEBI" id="CHEBI:29103"/>
    </ligand>
</feature>
<feature type="binding site" evidence="12">
    <location>
        <position position="281"/>
    </location>
    <ligand>
        <name>K(+)</name>
        <dbReference type="ChEBI" id="CHEBI:29103"/>
    </ligand>
</feature>
<feature type="binding site" evidence="12">
    <location>
        <position position="245"/>
    </location>
    <ligand>
        <name>K(+)</name>
        <dbReference type="ChEBI" id="CHEBI:29103"/>
    </ligand>
</feature>
<dbReference type="InterPro" id="IPR002139">
    <property type="entry name" value="Ribo/fructo_kinase"/>
</dbReference>
<name>D1CEC0_THET1</name>
<feature type="binding site" evidence="12">
    <location>
        <position position="141"/>
    </location>
    <ligand>
        <name>substrate</name>
    </ligand>
</feature>
<dbReference type="AlphaFoldDB" id="D1CEC0"/>
<feature type="binding site" evidence="12">
    <location>
        <begin position="219"/>
        <end position="224"/>
    </location>
    <ligand>
        <name>ATP</name>
        <dbReference type="ChEBI" id="CHEBI:30616"/>
    </ligand>
</feature>
<feature type="binding site" evidence="12">
    <location>
        <position position="284"/>
    </location>
    <ligand>
        <name>K(+)</name>
        <dbReference type="ChEBI" id="CHEBI:29103"/>
    </ligand>
</feature>
<feature type="active site" description="Proton acceptor" evidence="12">
    <location>
        <position position="251"/>
    </location>
</feature>
<dbReference type="Pfam" id="PF00294">
    <property type="entry name" value="PfkB"/>
    <property type="match status" value="1"/>
</dbReference>
<evidence type="ECO:0000256" key="6">
    <source>
        <dbReference type="ARBA" id="ARBA00022741"/>
    </source>
</evidence>
<feature type="binding site" evidence="12">
    <location>
        <position position="251"/>
    </location>
    <ligand>
        <name>substrate</name>
    </ligand>
</feature>
<evidence type="ECO:0000256" key="7">
    <source>
        <dbReference type="ARBA" id="ARBA00022777"/>
    </source>
</evidence>
<comment type="catalytic activity">
    <reaction evidence="12">
        <text>D-ribose + ATP = D-ribose 5-phosphate + ADP + H(+)</text>
        <dbReference type="Rhea" id="RHEA:13697"/>
        <dbReference type="ChEBI" id="CHEBI:15378"/>
        <dbReference type="ChEBI" id="CHEBI:30616"/>
        <dbReference type="ChEBI" id="CHEBI:47013"/>
        <dbReference type="ChEBI" id="CHEBI:78346"/>
        <dbReference type="ChEBI" id="CHEBI:456216"/>
        <dbReference type="EC" id="2.7.1.15"/>
    </reaction>
</comment>
<feature type="domain" description="Carbohydrate kinase PfkB" evidence="13">
    <location>
        <begin position="3"/>
        <end position="294"/>
    </location>
</feature>